<dbReference type="PANTHER" id="PTHR42715">
    <property type="entry name" value="BETA-GLUCOSIDASE"/>
    <property type="match status" value="1"/>
</dbReference>
<dbReference type="Gene3D" id="3.40.50.1700">
    <property type="entry name" value="Glycoside hydrolase family 3 C-terminal domain"/>
    <property type="match status" value="2"/>
</dbReference>
<gene>
    <name evidence="7" type="primary">Bg1</name>
</gene>
<dbReference type="SMART" id="SM00758">
    <property type="entry name" value="PA14"/>
    <property type="match status" value="1"/>
</dbReference>
<sequence length="855" mass="93074">MSHPFLDASVSDLVQQLTAEEKIKLLSGPNWWNTNAIHRLDIPAVRMSDGPNGVRGSSHFVPTPAQCLPCATSMASTFDTDYLFKVGSFLGEEAKIKSSVILLAPTCNIQRNPLGGRAFESFSEDPHLSGTMAAARKALQPRSNTSLEMTKNTRELQQSLSCLIGLCARYISTRIFIGTGESTASTAPRIKRCSRTYSGRSGVLTELSSATGTSIPISSFTALTDPPHRFGTYSSDLAINAGLDLEMPGPPRWRTPLLIGHLLSCQKVFGSTLDERATHILNFVQHQARRNPDVVFGDGEERSRDSPEARAFCRKLAAEGMVVLKNDQSVLPVKRENVKSVALIGPRVKERVISGGGSAALRPTYVVTPFEGLVNNAPEGIEFSHELGCHAHKYTPTLEAYLKTPSGEPGWSCAFYNHDKNGNPMGDAVKEYVLQDTRVKLNDFLPEGLGETWTIKLRGTLAMDKTAEYDFGLTVAGRAKFYVNGTLTIDNWTKQRPGDFFYGQGTVEELGTVSLTAGQPVDILVEYTNTKPPAGADSDRSQPALMRGVRLGAVEKIDEKEALVAAEKLAASSDIAIVVAGLSPDWESEGFDRPTLDMPGKQNELIARVGKANSNTIVVLQAGSAVAMPWVNEVNGIIQAWYSGNEVGNAISDIVYGKVNPSGRLPLTLPARVQDIPAYPNFKSENGKIHYREDLFVGYKGYEVKGIKPLFPFGISLRPVSYGLSYTTFSFSDLTLSSLTLKGLDFKLDVSVTVTNTGSVVGSEVVQVYISLPDFGLITPRLQLRGFAKARDIAPGQSKMITVKLDKYAVSWWDSLGQQWKAVRGTYGVHVGRSSVDIILQSEFALQEEFAWVGL</sequence>
<comment type="catalytic activity">
    <reaction evidence="1">
        <text>Hydrolysis of terminal, non-reducing beta-D-glucosyl residues with release of beta-D-glucose.</text>
        <dbReference type="EC" id="3.2.1.21"/>
    </reaction>
</comment>
<evidence type="ECO:0000256" key="1">
    <source>
        <dbReference type="ARBA" id="ARBA00000448"/>
    </source>
</evidence>
<dbReference type="InterPro" id="IPR013783">
    <property type="entry name" value="Ig-like_fold"/>
</dbReference>
<keyword evidence="5" id="KW-0326">Glycosidase</keyword>
<dbReference type="FunFam" id="2.60.40.10:FF:000495">
    <property type="entry name" value="Periplasmic beta-glucosidase"/>
    <property type="match status" value="1"/>
</dbReference>
<dbReference type="InterPro" id="IPR037524">
    <property type="entry name" value="PA14/GLEYA"/>
</dbReference>
<protein>
    <recommendedName>
        <fullName evidence="3">beta-glucosidase</fullName>
        <ecNumber evidence="3">3.2.1.21</ecNumber>
    </recommendedName>
</protein>
<dbReference type="InterPro" id="IPR017853">
    <property type="entry name" value="GH"/>
</dbReference>
<dbReference type="InterPro" id="IPR026891">
    <property type="entry name" value="Fn3-like"/>
</dbReference>
<dbReference type="Pfam" id="PF07691">
    <property type="entry name" value="PA14"/>
    <property type="match status" value="1"/>
</dbReference>
<accession>A0A514YQU8</accession>
<comment type="similarity">
    <text evidence="2">Belongs to the glycosyl hydrolase 3 family.</text>
</comment>
<name>A0A514YQU8_GANLU</name>
<dbReference type="EC" id="3.2.1.21" evidence="3"/>
<dbReference type="PROSITE" id="PS51820">
    <property type="entry name" value="PA14"/>
    <property type="match status" value="1"/>
</dbReference>
<dbReference type="GO" id="GO:0009251">
    <property type="term" value="P:glucan catabolic process"/>
    <property type="evidence" value="ECO:0007669"/>
    <property type="project" value="TreeGrafter"/>
</dbReference>
<dbReference type="InterPro" id="IPR036962">
    <property type="entry name" value="Glyco_hydro_3_N_sf"/>
</dbReference>
<evidence type="ECO:0000256" key="4">
    <source>
        <dbReference type="ARBA" id="ARBA00022801"/>
    </source>
</evidence>
<dbReference type="InterPro" id="IPR036881">
    <property type="entry name" value="Glyco_hydro_3_C_sf"/>
</dbReference>
<feature type="domain" description="PA14" evidence="6">
    <location>
        <begin position="406"/>
        <end position="567"/>
    </location>
</feature>
<reference evidence="7" key="1">
    <citation type="submission" date="2018-12" db="EMBL/GenBank/DDBJ databases">
        <authorList>
            <person name="Hu Y."/>
        </authorList>
    </citation>
    <scope>NUCLEOTIDE SEQUENCE</scope>
    <source>
        <strain evidence="7">GL20743-R1</strain>
    </source>
</reference>
<dbReference type="SUPFAM" id="SSF52279">
    <property type="entry name" value="Beta-D-glucan exohydrolase, C-terminal domain"/>
    <property type="match status" value="1"/>
</dbReference>
<dbReference type="Pfam" id="PF01915">
    <property type="entry name" value="Glyco_hydro_3_C"/>
    <property type="match status" value="1"/>
</dbReference>
<dbReference type="Pfam" id="PF14310">
    <property type="entry name" value="Fn3-like"/>
    <property type="match status" value="1"/>
</dbReference>
<evidence type="ECO:0000259" key="6">
    <source>
        <dbReference type="PROSITE" id="PS51820"/>
    </source>
</evidence>
<evidence type="ECO:0000256" key="5">
    <source>
        <dbReference type="ARBA" id="ARBA00023295"/>
    </source>
</evidence>
<evidence type="ECO:0000256" key="2">
    <source>
        <dbReference type="ARBA" id="ARBA00005336"/>
    </source>
</evidence>
<dbReference type="GO" id="GO:0008422">
    <property type="term" value="F:beta-glucosidase activity"/>
    <property type="evidence" value="ECO:0007669"/>
    <property type="project" value="UniProtKB-EC"/>
</dbReference>
<dbReference type="InterPro" id="IPR002772">
    <property type="entry name" value="Glyco_hydro_3_C"/>
</dbReference>
<dbReference type="Gene3D" id="3.20.20.300">
    <property type="entry name" value="Glycoside hydrolase, family 3, N-terminal domain"/>
    <property type="match status" value="1"/>
</dbReference>
<dbReference type="Gene3D" id="2.60.40.10">
    <property type="entry name" value="Immunoglobulins"/>
    <property type="match status" value="1"/>
</dbReference>
<dbReference type="EMBL" id="MK313731">
    <property type="protein sequence ID" value="QDK64603.1"/>
    <property type="molecule type" value="mRNA"/>
</dbReference>
<dbReference type="PRINTS" id="PR00133">
    <property type="entry name" value="GLHYDRLASE3"/>
</dbReference>
<dbReference type="SMR" id="A0A514YQU8"/>
<dbReference type="AlphaFoldDB" id="A0A514YQU8"/>
<dbReference type="SUPFAM" id="SSF51445">
    <property type="entry name" value="(Trans)glycosidases"/>
    <property type="match status" value="1"/>
</dbReference>
<evidence type="ECO:0000256" key="3">
    <source>
        <dbReference type="ARBA" id="ARBA00012744"/>
    </source>
</evidence>
<dbReference type="InterPro" id="IPR011658">
    <property type="entry name" value="PA14_dom"/>
</dbReference>
<evidence type="ECO:0000313" key="7">
    <source>
        <dbReference type="EMBL" id="QDK64603.1"/>
    </source>
</evidence>
<dbReference type="SMART" id="SM01217">
    <property type="entry name" value="Fn3_like"/>
    <property type="match status" value="1"/>
</dbReference>
<dbReference type="InterPro" id="IPR001764">
    <property type="entry name" value="Glyco_hydro_3_N"/>
</dbReference>
<dbReference type="Pfam" id="PF00933">
    <property type="entry name" value="Glyco_hydro_3"/>
    <property type="match status" value="1"/>
</dbReference>
<organism evidence="7">
    <name type="scientific">Ganoderma lucidum</name>
    <name type="common">Ling zhi medicinal fungus</name>
    <name type="synonym">Bracket fungus</name>
    <dbReference type="NCBI Taxonomy" id="5315"/>
    <lineage>
        <taxon>Eukaryota</taxon>
        <taxon>Fungi</taxon>
        <taxon>Dikarya</taxon>
        <taxon>Basidiomycota</taxon>
        <taxon>Agaricomycotina</taxon>
        <taxon>Agaricomycetes</taxon>
        <taxon>Polyporales</taxon>
        <taxon>Polyporaceae</taxon>
        <taxon>Ganoderma</taxon>
    </lineage>
</organism>
<proteinExistence type="evidence at transcript level"/>
<keyword evidence="4" id="KW-0378">Hydrolase</keyword>
<dbReference type="PANTHER" id="PTHR42715:SF27">
    <property type="entry name" value="BETA-GLUCOSIDASE-RELATED"/>
    <property type="match status" value="1"/>
</dbReference>
<dbReference type="InterPro" id="IPR050288">
    <property type="entry name" value="Cellulose_deg_GH3"/>
</dbReference>